<dbReference type="Proteomes" id="UP001178662">
    <property type="component" value="Chromosome"/>
</dbReference>
<dbReference type="SUPFAM" id="SSF52374">
    <property type="entry name" value="Nucleotidylyl transferase"/>
    <property type="match status" value="1"/>
</dbReference>
<name>A0AA95EZ27_9BACL</name>
<evidence type="ECO:0000256" key="6">
    <source>
        <dbReference type="ARBA" id="ARBA00022679"/>
    </source>
</evidence>
<evidence type="ECO:0000256" key="1">
    <source>
        <dbReference type="ARBA" id="ARBA00002121"/>
    </source>
</evidence>
<comment type="pathway">
    <text evidence="2 15">Cofactor biosynthesis; FAD biosynthesis; FAD from FMN: step 1/1.</text>
</comment>
<evidence type="ECO:0000313" key="18">
    <source>
        <dbReference type="Proteomes" id="UP001178662"/>
    </source>
</evidence>
<keyword evidence="8 15" id="KW-0547">Nucleotide-binding</keyword>
<comment type="function">
    <text evidence="1">Catalyzes the phosphorylation of riboflavin to FMN followed by the adenylation of FMN to FAD.</text>
</comment>
<feature type="domain" description="Riboflavin kinase" evidence="16">
    <location>
        <begin position="194"/>
        <end position="327"/>
    </location>
</feature>
<gene>
    <name evidence="17" type="ORF">P0Y55_08875</name>
</gene>
<keyword evidence="4 15" id="KW-0285">Flavoprotein</keyword>
<protein>
    <recommendedName>
        <fullName evidence="15">Riboflavin biosynthesis protein</fullName>
    </recommendedName>
    <domain>
        <recommendedName>
            <fullName evidence="15">Riboflavin kinase</fullName>
            <ecNumber evidence="15">2.7.1.26</ecNumber>
        </recommendedName>
        <alternativeName>
            <fullName evidence="15">Flavokinase</fullName>
        </alternativeName>
    </domain>
    <domain>
        <recommendedName>
            <fullName evidence="15">FMN adenylyltransferase</fullName>
            <ecNumber evidence="15">2.7.7.2</ecNumber>
        </recommendedName>
        <alternativeName>
            <fullName evidence="15">FAD pyrophosphorylase</fullName>
        </alternativeName>
        <alternativeName>
            <fullName evidence="15">FAD synthase</fullName>
        </alternativeName>
    </domain>
</protein>
<evidence type="ECO:0000256" key="11">
    <source>
        <dbReference type="ARBA" id="ARBA00022840"/>
    </source>
</evidence>
<dbReference type="AlphaFoldDB" id="A0AA95EZ27"/>
<evidence type="ECO:0000256" key="8">
    <source>
        <dbReference type="ARBA" id="ARBA00022741"/>
    </source>
</evidence>
<dbReference type="Pfam" id="PF01687">
    <property type="entry name" value="Flavokinase"/>
    <property type="match status" value="1"/>
</dbReference>
<evidence type="ECO:0000256" key="10">
    <source>
        <dbReference type="ARBA" id="ARBA00022827"/>
    </source>
</evidence>
<dbReference type="SUPFAM" id="SSF82114">
    <property type="entry name" value="Riboflavin kinase-like"/>
    <property type="match status" value="1"/>
</dbReference>
<dbReference type="NCBIfam" id="NF004160">
    <property type="entry name" value="PRK05627.1-3"/>
    <property type="match status" value="1"/>
</dbReference>
<evidence type="ECO:0000256" key="9">
    <source>
        <dbReference type="ARBA" id="ARBA00022777"/>
    </source>
</evidence>
<organism evidence="17 18">
    <name type="scientific">Candidatus Cohnella colombiensis</name>
    <dbReference type="NCBI Taxonomy" id="3121368"/>
    <lineage>
        <taxon>Bacteria</taxon>
        <taxon>Bacillati</taxon>
        <taxon>Bacillota</taxon>
        <taxon>Bacilli</taxon>
        <taxon>Bacillales</taxon>
        <taxon>Paenibacillaceae</taxon>
        <taxon>Cohnella</taxon>
    </lineage>
</organism>
<comment type="similarity">
    <text evidence="15">Belongs to the ribF family.</text>
</comment>
<evidence type="ECO:0000256" key="2">
    <source>
        <dbReference type="ARBA" id="ARBA00004726"/>
    </source>
</evidence>
<dbReference type="Gene3D" id="2.40.30.30">
    <property type="entry name" value="Riboflavin kinase-like"/>
    <property type="match status" value="1"/>
</dbReference>
<keyword evidence="5 15" id="KW-0288">FMN</keyword>
<dbReference type="GO" id="GO:0006747">
    <property type="term" value="P:FAD biosynthetic process"/>
    <property type="evidence" value="ECO:0007669"/>
    <property type="project" value="UniProtKB-UniRule"/>
</dbReference>
<evidence type="ECO:0000313" key="17">
    <source>
        <dbReference type="EMBL" id="WEK56143.1"/>
    </source>
</evidence>
<reference evidence="17" key="1">
    <citation type="submission" date="2023-03" db="EMBL/GenBank/DDBJ databases">
        <title>Andean soil-derived lignocellulolytic bacterial consortium as a source of novel taxa and putative plastic-active enzymes.</title>
        <authorList>
            <person name="Diaz-Garcia L."/>
            <person name="Chuvochina M."/>
            <person name="Feuerriegel G."/>
            <person name="Bunk B."/>
            <person name="Sproer C."/>
            <person name="Streit W.R."/>
            <person name="Rodriguez L.M."/>
            <person name="Overmann J."/>
            <person name="Jimenez D.J."/>
        </authorList>
    </citation>
    <scope>NUCLEOTIDE SEQUENCE</scope>
    <source>
        <strain evidence="17">MAG 2441</strain>
    </source>
</reference>
<dbReference type="EC" id="2.7.7.2" evidence="15"/>
<dbReference type="GO" id="GO:0009398">
    <property type="term" value="P:FMN biosynthetic process"/>
    <property type="evidence" value="ECO:0007669"/>
    <property type="project" value="UniProtKB-UniRule"/>
</dbReference>
<dbReference type="GO" id="GO:0005524">
    <property type="term" value="F:ATP binding"/>
    <property type="evidence" value="ECO:0007669"/>
    <property type="project" value="UniProtKB-UniRule"/>
</dbReference>
<dbReference type="PANTHER" id="PTHR22749:SF6">
    <property type="entry name" value="RIBOFLAVIN KINASE"/>
    <property type="match status" value="1"/>
</dbReference>
<dbReference type="GO" id="GO:0008531">
    <property type="term" value="F:riboflavin kinase activity"/>
    <property type="evidence" value="ECO:0007669"/>
    <property type="project" value="UniProtKB-UniRule"/>
</dbReference>
<evidence type="ECO:0000256" key="5">
    <source>
        <dbReference type="ARBA" id="ARBA00022643"/>
    </source>
</evidence>
<keyword evidence="6 15" id="KW-0808">Transferase</keyword>
<dbReference type="Gene3D" id="3.40.50.620">
    <property type="entry name" value="HUPs"/>
    <property type="match status" value="1"/>
</dbReference>
<dbReference type="InterPro" id="IPR014729">
    <property type="entry name" value="Rossmann-like_a/b/a_fold"/>
</dbReference>
<dbReference type="Pfam" id="PF06574">
    <property type="entry name" value="FAD_syn"/>
    <property type="match status" value="1"/>
</dbReference>
<dbReference type="NCBIfam" id="NF004162">
    <property type="entry name" value="PRK05627.1-5"/>
    <property type="match status" value="1"/>
</dbReference>
<evidence type="ECO:0000256" key="12">
    <source>
        <dbReference type="ARBA" id="ARBA00023268"/>
    </source>
</evidence>
<keyword evidence="11 15" id="KW-0067">ATP-binding</keyword>
<evidence type="ECO:0000259" key="16">
    <source>
        <dbReference type="SMART" id="SM00904"/>
    </source>
</evidence>
<proteinExistence type="inferred from homology"/>
<dbReference type="GO" id="GO:0009231">
    <property type="term" value="P:riboflavin biosynthetic process"/>
    <property type="evidence" value="ECO:0007669"/>
    <property type="project" value="InterPro"/>
</dbReference>
<evidence type="ECO:0000256" key="3">
    <source>
        <dbReference type="ARBA" id="ARBA00005201"/>
    </source>
</evidence>
<accession>A0AA95EZ27</accession>
<keyword evidence="9 15" id="KW-0418">Kinase</keyword>
<keyword evidence="7 15" id="KW-0548">Nucleotidyltransferase</keyword>
<dbReference type="PIRSF" id="PIRSF004491">
    <property type="entry name" value="FAD_Synth"/>
    <property type="match status" value="1"/>
</dbReference>
<evidence type="ECO:0000256" key="14">
    <source>
        <dbReference type="ARBA" id="ARBA00049494"/>
    </source>
</evidence>
<keyword evidence="18" id="KW-1185">Reference proteome</keyword>
<dbReference type="InterPro" id="IPR015865">
    <property type="entry name" value="Riboflavin_kinase_bac/euk"/>
</dbReference>
<sequence>MERYDVVASHIGDPQQLPEGACKTQGISLAIGFFDGVHLGHLEVVRQAVAHARMHNQIAAVMTFDPHPRAVLGSEQFNSHTTVLTPLEDKLALLAQLGVEAAYVIHFDQAFSQVTAEQFVRQFIMPIGVNTAIVGFDFKFGFKGQGNPQSFHLFSDGQIQVQVVSPVFHDGAKVSSSRIRDRLADGDCADATKLLDRPYQIKGEVIHGDARGRLLGFPTANVQLDQSYVIPRFGVYAIEVDVPDADEKGSSTAYKAVLNVGVRPTFDNPDGQLRLEAHLFDFDGDLYGKQITLLFHRYLRPERKFNAIDELVAQITADAMQAREWLTEQLK</sequence>
<dbReference type="NCBIfam" id="TIGR00083">
    <property type="entry name" value="ribF"/>
    <property type="match status" value="1"/>
</dbReference>
<dbReference type="GO" id="GO:0003919">
    <property type="term" value="F:FMN adenylyltransferase activity"/>
    <property type="evidence" value="ECO:0007669"/>
    <property type="project" value="UniProtKB-UniRule"/>
</dbReference>
<dbReference type="InterPro" id="IPR015864">
    <property type="entry name" value="FAD_synthase"/>
</dbReference>
<dbReference type="FunFam" id="3.40.50.620:FF:000021">
    <property type="entry name" value="Riboflavin biosynthesis protein"/>
    <property type="match status" value="1"/>
</dbReference>
<keyword evidence="10 15" id="KW-0274">FAD</keyword>
<dbReference type="SMART" id="SM00904">
    <property type="entry name" value="Flavokinase"/>
    <property type="match status" value="1"/>
</dbReference>
<keyword evidence="12" id="KW-0511">Multifunctional enzyme</keyword>
<dbReference type="EMBL" id="CP119317">
    <property type="protein sequence ID" value="WEK56143.1"/>
    <property type="molecule type" value="Genomic_DNA"/>
</dbReference>
<evidence type="ECO:0000256" key="7">
    <source>
        <dbReference type="ARBA" id="ARBA00022695"/>
    </source>
</evidence>
<dbReference type="InterPro" id="IPR002606">
    <property type="entry name" value="Riboflavin_kinase_bac"/>
</dbReference>
<evidence type="ECO:0000256" key="13">
    <source>
        <dbReference type="ARBA" id="ARBA00047880"/>
    </source>
</evidence>
<evidence type="ECO:0000256" key="15">
    <source>
        <dbReference type="PIRNR" id="PIRNR004491"/>
    </source>
</evidence>
<dbReference type="CDD" id="cd02064">
    <property type="entry name" value="FAD_synthetase_N"/>
    <property type="match status" value="1"/>
</dbReference>
<comment type="catalytic activity">
    <reaction evidence="14 15">
        <text>FMN + ATP + H(+) = FAD + diphosphate</text>
        <dbReference type="Rhea" id="RHEA:17237"/>
        <dbReference type="ChEBI" id="CHEBI:15378"/>
        <dbReference type="ChEBI" id="CHEBI:30616"/>
        <dbReference type="ChEBI" id="CHEBI:33019"/>
        <dbReference type="ChEBI" id="CHEBI:57692"/>
        <dbReference type="ChEBI" id="CHEBI:58210"/>
        <dbReference type="EC" id="2.7.7.2"/>
    </reaction>
</comment>
<dbReference type="InterPro" id="IPR023465">
    <property type="entry name" value="Riboflavin_kinase_dom_sf"/>
</dbReference>
<dbReference type="InterPro" id="IPR023468">
    <property type="entry name" value="Riboflavin_kinase"/>
</dbReference>
<comment type="catalytic activity">
    <reaction evidence="13 15">
        <text>riboflavin + ATP = FMN + ADP + H(+)</text>
        <dbReference type="Rhea" id="RHEA:14357"/>
        <dbReference type="ChEBI" id="CHEBI:15378"/>
        <dbReference type="ChEBI" id="CHEBI:30616"/>
        <dbReference type="ChEBI" id="CHEBI:57986"/>
        <dbReference type="ChEBI" id="CHEBI:58210"/>
        <dbReference type="ChEBI" id="CHEBI:456216"/>
        <dbReference type="EC" id="2.7.1.26"/>
    </reaction>
</comment>
<dbReference type="EC" id="2.7.1.26" evidence="15"/>
<dbReference type="FunFam" id="2.40.30.30:FF:000003">
    <property type="entry name" value="Riboflavin biosynthesis protein"/>
    <property type="match status" value="1"/>
</dbReference>
<evidence type="ECO:0000256" key="4">
    <source>
        <dbReference type="ARBA" id="ARBA00022630"/>
    </source>
</evidence>
<comment type="pathway">
    <text evidence="3 15">Cofactor biosynthesis; FMN biosynthesis; FMN from riboflavin (ATP route): step 1/1.</text>
</comment>
<dbReference type="PANTHER" id="PTHR22749">
    <property type="entry name" value="RIBOFLAVIN KINASE/FMN ADENYLYLTRANSFERASE"/>
    <property type="match status" value="1"/>
</dbReference>